<gene>
    <name evidence="1" type="ORF">CEXT_673371</name>
</gene>
<accession>A0AAV4XJZ8</accession>
<keyword evidence="2" id="KW-1185">Reference proteome</keyword>
<proteinExistence type="predicted"/>
<evidence type="ECO:0000313" key="2">
    <source>
        <dbReference type="Proteomes" id="UP001054945"/>
    </source>
</evidence>
<dbReference type="EMBL" id="BPLR01017762">
    <property type="protein sequence ID" value="GIY94261.1"/>
    <property type="molecule type" value="Genomic_DNA"/>
</dbReference>
<dbReference type="AlphaFoldDB" id="A0AAV4XJZ8"/>
<comment type="caution">
    <text evidence="1">The sequence shown here is derived from an EMBL/GenBank/DDBJ whole genome shotgun (WGS) entry which is preliminary data.</text>
</comment>
<evidence type="ECO:0000313" key="1">
    <source>
        <dbReference type="EMBL" id="GIY94261.1"/>
    </source>
</evidence>
<organism evidence="1 2">
    <name type="scientific">Caerostris extrusa</name>
    <name type="common">Bark spider</name>
    <name type="synonym">Caerostris bankana</name>
    <dbReference type="NCBI Taxonomy" id="172846"/>
    <lineage>
        <taxon>Eukaryota</taxon>
        <taxon>Metazoa</taxon>
        <taxon>Ecdysozoa</taxon>
        <taxon>Arthropoda</taxon>
        <taxon>Chelicerata</taxon>
        <taxon>Arachnida</taxon>
        <taxon>Araneae</taxon>
        <taxon>Araneomorphae</taxon>
        <taxon>Entelegynae</taxon>
        <taxon>Araneoidea</taxon>
        <taxon>Araneidae</taxon>
        <taxon>Caerostris</taxon>
    </lineage>
</organism>
<protein>
    <submittedName>
        <fullName evidence="1">Uncharacterized protein</fullName>
    </submittedName>
</protein>
<name>A0AAV4XJZ8_CAEEX</name>
<sequence>MKPRLFKTPHHFPWKVHSVSCIKLFFNGLLSPLSAAHCWKGDSEREKKSCVAKTNLAIIYPLRISLSEEVCQDAEHNCGESRRYKSHLACAELRMCLFYISAECIRKDWGINQGSLGHLQGSFYYVREKK</sequence>
<dbReference type="Proteomes" id="UP001054945">
    <property type="component" value="Unassembled WGS sequence"/>
</dbReference>
<reference evidence="1 2" key="1">
    <citation type="submission" date="2021-06" db="EMBL/GenBank/DDBJ databases">
        <title>Caerostris extrusa draft genome.</title>
        <authorList>
            <person name="Kono N."/>
            <person name="Arakawa K."/>
        </authorList>
    </citation>
    <scope>NUCLEOTIDE SEQUENCE [LARGE SCALE GENOMIC DNA]</scope>
</reference>